<dbReference type="InterPro" id="IPR042197">
    <property type="entry name" value="Apaf_helical"/>
</dbReference>
<evidence type="ECO:0000313" key="5">
    <source>
        <dbReference type="Proteomes" id="UP000436088"/>
    </source>
</evidence>
<keyword evidence="1" id="KW-0677">Repeat</keyword>
<keyword evidence="5" id="KW-1185">Reference proteome</keyword>
<comment type="caution">
    <text evidence="4">The sequence shown here is derived from an EMBL/GenBank/DDBJ whole genome shotgun (WGS) entry which is preliminary data.</text>
</comment>
<accession>A0A6A2XHS6</accession>
<dbReference type="PANTHER" id="PTHR11017:SF479">
    <property type="entry name" value="DISEASE RESISTANCE PROTEIN (TIR-NBS-LRR CLASS) FAMILY"/>
    <property type="match status" value="1"/>
</dbReference>
<dbReference type="InterPro" id="IPR027417">
    <property type="entry name" value="P-loop_NTPase"/>
</dbReference>
<dbReference type="Gene3D" id="1.10.8.430">
    <property type="entry name" value="Helical domain of apoptotic protease-activating factors"/>
    <property type="match status" value="1"/>
</dbReference>
<dbReference type="Pfam" id="PF23282">
    <property type="entry name" value="WHD_ROQ1"/>
    <property type="match status" value="1"/>
</dbReference>
<name>A0A6A2XHS6_HIBSY</name>
<dbReference type="SUPFAM" id="SSF52540">
    <property type="entry name" value="P-loop containing nucleoside triphosphate hydrolases"/>
    <property type="match status" value="1"/>
</dbReference>
<dbReference type="PANTHER" id="PTHR11017">
    <property type="entry name" value="LEUCINE-RICH REPEAT-CONTAINING PROTEIN"/>
    <property type="match status" value="1"/>
</dbReference>
<dbReference type="SUPFAM" id="SSF52058">
    <property type="entry name" value="L domain-like"/>
    <property type="match status" value="1"/>
</dbReference>
<dbReference type="SUPFAM" id="SSF46785">
    <property type="entry name" value="Winged helix' DNA-binding domain"/>
    <property type="match status" value="1"/>
</dbReference>
<evidence type="ECO:0000259" key="3">
    <source>
        <dbReference type="Pfam" id="PF23282"/>
    </source>
</evidence>
<dbReference type="AlphaFoldDB" id="A0A6A2XHS6"/>
<dbReference type="GO" id="GO:0006952">
    <property type="term" value="P:defense response"/>
    <property type="evidence" value="ECO:0007669"/>
    <property type="project" value="InterPro"/>
</dbReference>
<evidence type="ECO:0000313" key="4">
    <source>
        <dbReference type="EMBL" id="KAE8669340.1"/>
    </source>
</evidence>
<evidence type="ECO:0000256" key="1">
    <source>
        <dbReference type="ARBA" id="ARBA00022737"/>
    </source>
</evidence>
<dbReference type="InterPro" id="IPR044974">
    <property type="entry name" value="Disease_R_plants"/>
</dbReference>
<evidence type="ECO:0000256" key="2">
    <source>
        <dbReference type="SAM" id="MobiDB-lite"/>
    </source>
</evidence>
<proteinExistence type="predicted"/>
<reference evidence="4" key="1">
    <citation type="submission" date="2019-09" db="EMBL/GenBank/DDBJ databases">
        <title>Draft genome information of white flower Hibiscus syriacus.</title>
        <authorList>
            <person name="Kim Y.-M."/>
        </authorList>
    </citation>
    <scope>NUCLEOTIDE SEQUENCE [LARGE SCALE GENOMIC DNA]</scope>
    <source>
        <strain evidence="4">YM2019G1</strain>
    </source>
</reference>
<dbReference type="InterPro" id="IPR036390">
    <property type="entry name" value="WH_DNA-bd_sf"/>
</dbReference>
<feature type="domain" description="Disease resistance protein Roq1-like winged-helix" evidence="3">
    <location>
        <begin position="70"/>
        <end position="136"/>
    </location>
</feature>
<feature type="region of interest" description="Disordered" evidence="2">
    <location>
        <begin position="337"/>
        <end position="363"/>
    </location>
</feature>
<dbReference type="Proteomes" id="UP000436088">
    <property type="component" value="Unassembled WGS sequence"/>
</dbReference>
<dbReference type="EMBL" id="VEPZ02001530">
    <property type="protein sequence ID" value="KAE8669340.1"/>
    <property type="molecule type" value="Genomic_DNA"/>
</dbReference>
<gene>
    <name evidence="4" type="ORF">F3Y22_tig00112249pilonHSYRG00309</name>
</gene>
<protein>
    <recommendedName>
        <fullName evidence="3">Disease resistance protein Roq1-like winged-helix domain-containing protein</fullName>
    </recommendedName>
</protein>
<sequence>MNPAAGFRDLSYEFLKYAQGNPHALKVLGSQLHKKSRKDWESELDMQKEYPQPEISKLLKTSFLGLDDLEKNIFLDTAIFFNGEPKEDVEAILSSCYKGAKRGIGNLIDKCLVEIIPSQRISMRDMLEEMGKDIIHKEPKIPGMRKTLWSSKDVVQVLKYNKGTESIEGIKLDMSQIEIDNIHPTFFENMLNLRYIQFYHPRSNLKNLVVLKLRNANIERLWNEDDNQGLVNLKIALSGRSGSRFLVFAICLVVDLTDSGRIEDHEFICEYQLVAASGSDDDGGFEKYKSELFCEAKHWTNGICMGDHVYILCGKDMRMLILRNPITILLQKQAQGDQSGTGSQMQKQEQGDQSGTGSQVIGT</sequence>
<dbReference type="InterPro" id="IPR058192">
    <property type="entry name" value="WHD_ROQ1-like"/>
</dbReference>
<organism evidence="4 5">
    <name type="scientific">Hibiscus syriacus</name>
    <name type="common">Rose of Sharon</name>
    <dbReference type="NCBI Taxonomy" id="106335"/>
    <lineage>
        <taxon>Eukaryota</taxon>
        <taxon>Viridiplantae</taxon>
        <taxon>Streptophyta</taxon>
        <taxon>Embryophyta</taxon>
        <taxon>Tracheophyta</taxon>
        <taxon>Spermatophyta</taxon>
        <taxon>Magnoliopsida</taxon>
        <taxon>eudicotyledons</taxon>
        <taxon>Gunneridae</taxon>
        <taxon>Pentapetalae</taxon>
        <taxon>rosids</taxon>
        <taxon>malvids</taxon>
        <taxon>Malvales</taxon>
        <taxon>Malvaceae</taxon>
        <taxon>Malvoideae</taxon>
        <taxon>Hibiscus</taxon>
    </lineage>
</organism>